<evidence type="ECO:0000256" key="1">
    <source>
        <dbReference type="ARBA" id="ARBA00004418"/>
    </source>
</evidence>
<dbReference type="AlphaFoldDB" id="A0A318KD59"/>
<dbReference type="OrthoDB" id="286202at2"/>
<dbReference type="SMART" id="SM00062">
    <property type="entry name" value="PBPb"/>
    <property type="match status" value="1"/>
</dbReference>
<dbReference type="EMBL" id="QJKI01000030">
    <property type="protein sequence ID" value="PXX74607.1"/>
    <property type="molecule type" value="Genomic_DNA"/>
</dbReference>
<dbReference type="NCBIfam" id="TIGR01729">
    <property type="entry name" value="taurine_ABC_bnd"/>
    <property type="match status" value="1"/>
</dbReference>
<dbReference type="Proteomes" id="UP000247555">
    <property type="component" value="Unassembled WGS sequence"/>
</dbReference>
<comment type="caution">
    <text evidence="6">The sequence shown here is derived from an EMBL/GenBank/DDBJ whole genome shotgun (WGS) entry which is preliminary data.</text>
</comment>
<dbReference type="GO" id="GO:0042597">
    <property type="term" value="C:periplasmic space"/>
    <property type="evidence" value="ECO:0007669"/>
    <property type="project" value="UniProtKB-SubCell"/>
</dbReference>
<dbReference type="PANTHER" id="PTHR30024:SF47">
    <property type="entry name" value="TAURINE-BINDING PERIPLASMIC PROTEIN"/>
    <property type="match status" value="1"/>
</dbReference>
<dbReference type="GO" id="GO:0042918">
    <property type="term" value="P:alkanesulfonate transmembrane transport"/>
    <property type="evidence" value="ECO:0007669"/>
    <property type="project" value="TreeGrafter"/>
</dbReference>
<evidence type="ECO:0000256" key="3">
    <source>
        <dbReference type="ARBA" id="ARBA00022729"/>
    </source>
</evidence>
<sequence>MSHPALKSLYVALSLLAGTASAADPVTIAYQTGIDPSKVAQADGAYEAATGSKINWRKFESGAEVIAAVASGDVPIGNIGSSPLAAAASRGLPIQTFLVTAEIGDSEALVVRNGSNISAPKDLVGKKVAVPFVSTTHYSLLAALKHWGVDASKVNIVNLRPSEIAAAWQRGDIDAAYVWEPALGTAKASGKVLVSSAQVGKWGAPTYDLWIVRKDFAEKHPEFLTQFVKVTGAAYAKYNADPKGYAANSANVDKIARLTGAKPQDVALLLAGNTYPSLKRQAELLDKPFAEAVGKTAEFLRAQGKVEQVQSSYLPYVTSRFVNAALK</sequence>
<evidence type="ECO:0000256" key="2">
    <source>
        <dbReference type="ARBA" id="ARBA00010742"/>
    </source>
</evidence>
<comment type="subcellular location">
    <subcellularLocation>
        <location evidence="1">Periplasm</location>
    </subcellularLocation>
</comment>
<evidence type="ECO:0000313" key="6">
    <source>
        <dbReference type="EMBL" id="PXX74607.1"/>
    </source>
</evidence>
<comment type="similarity">
    <text evidence="2">Belongs to the bacterial solute-binding protein SsuA/TauA family.</text>
</comment>
<dbReference type="SUPFAM" id="SSF53850">
    <property type="entry name" value="Periplasmic binding protein-like II"/>
    <property type="match status" value="1"/>
</dbReference>
<dbReference type="RefSeq" id="WP_110392019.1">
    <property type="nucleotide sequence ID" value="NZ_QJKI01000030.1"/>
</dbReference>
<reference evidence="6 7" key="1">
    <citation type="submission" date="2018-05" db="EMBL/GenBank/DDBJ databases">
        <title>Genomic Encyclopedia of Type Strains, Phase IV (KMG-IV): sequencing the most valuable type-strain genomes for metagenomic binning, comparative biology and taxonomic classification.</title>
        <authorList>
            <person name="Goeker M."/>
        </authorList>
    </citation>
    <scope>NUCLEOTIDE SEQUENCE [LARGE SCALE GENOMIC DNA]</scope>
    <source>
        <strain evidence="6 7">DSM 29661</strain>
    </source>
</reference>
<keyword evidence="7" id="KW-1185">Reference proteome</keyword>
<feature type="domain" description="Solute-binding protein family 3/N-terminal" evidence="5">
    <location>
        <begin position="25"/>
        <end position="242"/>
    </location>
</feature>
<accession>A0A318KD59</accession>
<keyword evidence="3 4" id="KW-0732">Signal</keyword>
<name>A0A318KD59_9NEIS</name>
<dbReference type="InterPro" id="IPR001638">
    <property type="entry name" value="Solute-binding_3/MltF_N"/>
</dbReference>
<evidence type="ECO:0000256" key="4">
    <source>
        <dbReference type="SAM" id="SignalP"/>
    </source>
</evidence>
<feature type="signal peptide" evidence="4">
    <location>
        <begin position="1"/>
        <end position="22"/>
    </location>
</feature>
<evidence type="ECO:0000259" key="5">
    <source>
        <dbReference type="SMART" id="SM00062"/>
    </source>
</evidence>
<dbReference type="CDD" id="cd13560">
    <property type="entry name" value="PBP2_taurine"/>
    <property type="match status" value="1"/>
</dbReference>
<feature type="chain" id="PRO_5016337800" evidence="4">
    <location>
        <begin position="23"/>
        <end position="327"/>
    </location>
</feature>
<dbReference type="Pfam" id="PF09084">
    <property type="entry name" value="NMT1"/>
    <property type="match status" value="1"/>
</dbReference>
<organism evidence="6 7">
    <name type="scientific">Rivihabitans pingtungensis</name>
    <dbReference type="NCBI Taxonomy" id="1054498"/>
    <lineage>
        <taxon>Bacteria</taxon>
        <taxon>Pseudomonadati</taxon>
        <taxon>Pseudomonadota</taxon>
        <taxon>Betaproteobacteria</taxon>
        <taxon>Neisseriales</taxon>
        <taxon>Aquaspirillaceae</taxon>
        <taxon>Rivihabitans</taxon>
    </lineage>
</organism>
<evidence type="ECO:0000313" key="7">
    <source>
        <dbReference type="Proteomes" id="UP000247555"/>
    </source>
</evidence>
<gene>
    <name evidence="6" type="ORF">DFR34_13029</name>
</gene>
<proteinExistence type="inferred from homology"/>
<dbReference type="PANTHER" id="PTHR30024">
    <property type="entry name" value="ALIPHATIC SULFONATES-BINDING PROTEIN-RELATED"/>
    <property type="match status" value="1"/>
</dbReference>
<dbReference type="InterPro" id="IPR015168">
    <property type="entry name" value="SsuA/THI5"/>
</dbReference>
<protein>
    <submittedName>
        <fullName evidence="6">Taurine transport system substrate-binding protein</fullName>
    </submittedName>
</protein>
<dbReference type="Gene3D" id="3.40.190.10">
    <property type="entry name" value="Periplasmic binding protein-like II"/>
    <property type="match status" value="2"/>
</dbReference>
<dbReference type="InterPro" id="IPR010068">
    <property type="entry name" value="Peri-bd_TauA"/>
</dbReference>